<gene>
    <name evidence="7" type="ORF">PEDI_08330</name>
</gene>
<dbReference type="InterPro" id="IPR036737">
    <property type="entry name" value="OmpA-like_sf"/>
</dbReference>
<dbReference type="CDD" id="cd07185">
    <property type="entry name" value="OmpA_C-like"/>
    <property type="match status" value="1"/>
</dbReference>
<keyword evidence="2 4" id="KW-0472">Membrane</keyword>
<protein>
    <submittedName>
        <fullName evidence="7">Membrane protein</fullName>
    </submittedName>
</protein>
<dbReference type="SUPFAM" id="SSF103088">
    <property type="entry name" value="OmpA-like"/>
    <property type="match status" value="1"/>
</dbReference>
<keyword evidence="5" id="KW-0732">Signal</keyword>
<dbReference type="InterPro" id="IPR050330">
    <property type="entry name" value="Bact_OuterMem_StrucFunc"/>
</dbReference>
<dbReference type="AlphaFoldDB" id="A0AAN5AKB8"/>
<dbReference type="EMBL" id="BQKE01000001">
    <property type="protein sequence ID" value="GJM60281.1"/>
    <property type="molecule type" value="Genomic_DNA"/>
</dbReference>
<dbReference type="InterPro" id="IPR006665">
    <property type="entry name" value="OmpA-like"/>
</dbReference>
<feature type="signal peptide" evidence="5">
    <location>
        <begin position="1"/>
        <end position="21"/>
    </location>
</feature>
<accession>A0AAN5AKB8</accession>
<evidence type="ECO:0000256" key="3">
    <source>
        <dbReference type="ARBA" id="ARBA00023237"/>
    </source>
</evidence>
<evidence type="ECO:0000313" key="8">
    <source>
        <dbReference type="Proteomes" id="UP001310022"/>
    </source>
</evidence>
<organism evidence="7 8">
    <name type="scientific">Persicobacter diffluens</name>
    <dbReference type="NCBI Taxonomy" id="981"/>
    <lineage>
        <taxon>Bacteria</taxon>
        <taxon>Pseudomonadati</taxon>
        <taxon>Bacteroidota</taxon>
        <taxon>Cytophagia</taxon>
        <taxon>Cytophagales</taxon>
        <taxon>Persicobacteraceae</taxon>
        <taxon>Persicobacter</taxon>
    </lineage>
</organism>
<evidence type="ECO:0000256" key="2">
    <source>
        <dbReference type="ARBA" id="ARBA00023136"/>
    </source>
</evidence>
<dbReference type="InterPro" id="IPR011659">
    <property type="entry name" value="WD40"/>
</dbReference>
<dbReference type="PROSITE" id="PS51123">
    <property type="entry name" value="OMPA_2"/>
    <property type="match status" value="1"/>
</dbReference>
<feature type="chain" id="PRO_5043046763" evidence="5">
    <location>
        <begin position="22"/>
        <end position="593"/>
    </location>
</feature>
<evidence type="ECO:0000256" key="4">
    <source>
        <dbReference type="PROSITE-ProRule" id="PRU00473"/>
    </source>
</evidence>
<name>A0AAN5AKB8_9BACT</name>
<comment type="subcellular location">
    <subcellularLocation>
        <location evidence="1">Cell outer membrane</location>
    </subcellularLocation>
</comment>
<dbReference type="Pfam" id="PF07676">
    <property type="entry name" value="PD40"/>
    <property type="match status" value="2"/>
</dbReference>
<dbReference type="PANTHER" id="PTHR30329:SF21">
    <property type="entry name" value="LIPOPROTEIN YIAD-RELATED"/>
    <property type="match status" value="1"/>
</dbReference>
<reference evidence="7 8" key="1">
    <citation type="submission" date="2021-12" db="EMBL/GenBank/DDBJ databases">
        <title>Genome sequencing of bacteria with rrn-lacking chromosome and rrn-plasmid.</title>
        <authorList>
            <person name="Anda M."/>
            <person name="Iwasaki W."/>
        </authorList>
    </citation>
    <scope>NUCLEOTIDE SEQUENCE [LARGE SCALE GENOMIC DNA]</scope>
    <source>
        <strain evidence="7 8">NBRC 15940</strain>
    </source>
</reference>
<keyword evidence="8" id="KW-1185">Reference proteome</keyword>
<evidence type="ECO:0000256" key="5">
    <source>
        <dbReference type="SAM" id="SignalP"/>
    </source>
</evidence>
<sequence>MLRYIFIALFFWFSIPHFLCAQKADPNKFDFNRIGKNVNSSYHESSPLVSPDGSTLYFTRTNHPDNKKGTDGGQDIWFSEKQPNGKWGPAQHMKSPLNNRRFNEVMWISPDGNYLLVRGASKKKEDGLAITTRKGDSWSTPTPLDVKDFLKMRKGRFSGATMNSDMSVLILYFSEKDNDKFSDLYVSFRVSGTAYSTPMRLESLNTRRDEFAPYLSQDDRTLYFASNRPGGHGGMDIYWAERMDDTWLRWSKPMNIGKPINTDGFDAYFSLDNEGNAFSTRTYPGTVGNSLDILGLIPKPPVLTLSGTILDKSTQMPAQVSLELINVHAKVDTFFYNNEGGYYEINLPQDYEYDFKIALGSKTLISQQLKTPKIKQDSTMVLDFEIDAPKKLASLSGLVLNKNTNLPVECEIKINGPENFTTNNDAFDGAYGVELAKEGSYEITINTEGFLAVSLPVEIEAEHFDNGYILDIYLSPLEVGTTVRLDNVFFDFDKASLKTTSYGALDKVVEFLEGTPSMQIEISGHTDNVGNDQYNRKLSKDRARAVKKYLVSQGIAEWRITSQGYGADKPEVANDSDENRAINRRVEFTILDM</sequence>
<dbReference type="Gene3D" id="3.30.1330.60">
    <property type="entry name" value="OmpA-like domain"/>
    <property type="match status" value="1"/>
</dbReference>
<dbReference type="SUPFAM" id="SSF82171">
    <property type="entry name" value="DPP6 N-terminal domain-like"/>
    <property type="match status" value="1"/>
</dbReference>
<evidence type="ECO:0000256" key="1">
    <source>
        <dbReference type="ARBA" id="ARBA00004442"/>
    </source>
</evidence>
<dbReference type="Proteomes" id="UP001310022">
    <property type="component" value="Unassembled WGS sequence"/>
</dbReference>
<keyword evidence="3" id="KW-0998">Cell outer membrane</keyword>
<dbReference type="InterPro" id="IPR006664">
    <property type="entry name" value="OMP_bac"/>
</dbReference>
<dbReference type="Gene3D" id="2.60.40.1120">
    <property type="entry name" value="Carboxypeptidase-like, regulatory domain"/>
    <property type="match status" value="1"/>
</dbReference>
<proteinExistence type="predicted"/>
<dbReference type="PRINTS" id="PR01021">
    <property type="entry name" value="OMPADOMAIN"/>
</dbReference>
<dbReference type="PANTHER" id="PTHR30329">
    <property type="entry name" value="STATOR ELEMENT OF FLAGELLAR MOTOR COMPLEX"/>
    <property type="match status" value="1"/>
</dbReference>
<feature type="domain" description="OmpA-like" evidence="6">
    <location>
        <begin position="479"/>
        <end position="593"/>
    </location>
</feature>
<evidence type="ECO:0000259" key="6">
    <source>
        <dbReference type="PROSITE" id="PS51123"/>
    </source>
</evidence>
<dbReference type="RefSeq" id="WP_338236085.1">
    <property type="nucleotide sequence ID" value="NZ_BQKE01000001.1"/>
</dbReference>
<dbReference type="GO" id="GO:0009279">
    <property type="term" value="C:cell outer membrane"/>
    <property type="evidence" value="ECO:0007669"/>
    <property type="project" value="UniProtKB-SubCell"/>
</dbReference>
<dbReference type="Pfam" id="PF00691">
    <property type="entry name" value="OmpA"/>
    <property type="match status" value="1"/>
</dbReference>
<comment type="caution">
    <text evidence="7">The sequence shown here is derived from an EMBL/GenBank/DDBJ whole genome shotgun (WGS) entry which is preliminary data.</text>
</comment>
<evidence type="ECO:0000313" key="7">
    <source>
        <dbReference type="EMBL" id="GJM60281.1"/>
    </source>
</evidence>